<evidence type="ECO:0000256" key="4">
    <source>
        <dbReference type="ARBA" id="ARBA00023125"/>
    </source>
</evidence>
<dbReference type="PANTHER" id="PTHR40661:SF3">
    <property type="entry name" value="FELS-1 PROPHAGE TRANSCRIPTIONAL REGULATOR"/>
    <property type="match status" value="1"/>
</dbReference>
<keyword evidence="5" id="KW-0804">Transcription</keyword>
<dbReference type="Pfam" id="PF00717">
    <property type="entry name" value="Peptidase_S24"/>
    <property type="match status" value="1"/>
</dbReference>
<evidence type="ECO:0000256" key="2">
    <source>
        <dbReference type="ARBA" id="ARBA00022801"/>
    </source>
</evidence>
<dbReference type="STRING" id="1123269.NX02_14935"/>
<dbReference type="OrthoDB" id="528805at2"/>
<reference evidence="7 8" key="1">
    <citation type="submission" date="2013-07" db="EMBL/GenBank/DDBJ databases">
        <title>Completed genome of Sphingomonas sanxanigenens NX02.</title>
        <authorList>
            <person name="Ma T."/>
            <person name="Huang H."/>
            <person name="Wu M."/>
            <person name="Li X."/>
            <person name="Li G."/>
        </authorList>
    </citation>
    <scope>NUCLEOTIDE SEQUENCE [LARGE SCALE GENOMIC DNA]</scope>
    <source>
        <strain evidence="7 8">NX02</strain>
    </source>
</reference>
<dbReference type="eggNOG" id="COG2932">
    <property type="taxonomic scope" value="Bacteria"/>
</dbReference>
<evidence type="ECO:0000313" key="7">
    <source>
        <dbReference type="EMBL" id="AHE54671.1"/>
    </source>
</evidence>
<dbReference type="CDD" id="cd06529">
    <property type="entry name" value="S24_LexA-like"/>
    <property type="match status" value="1"/>
</dbReference>
<dbReference type="SUPFAM" id="SSF51306">
    <property type="entry name" value="LexA/Signal peptidase"/>
    <property type="match status" value="1"/>
</dbReference>
<evidence type="ECO:0000256" key="1">
    <source>
        <dbReference type="ARBA" id="ARBA00022670"/>
    </source>
</evidence>
<feature type="domain" description="Peptidase S24/S26A/S26B/S26C" evidence="6">
    <location>
        <begin position="101"/>
        <end position="218"/>
    </location>
</feature>
<dbReference type="AlphaFoldDB" id="W0AC65"/>
<keyword evidence="8" id="KW-1185">Reference proteome</keyword>
<dbReference type="Gene3D" id="2.10.109.10">
    <property type="entry name" value="Umud Fragment, subunit A"/>
    <property type="match status" value="1"/>
</dbReference>
<dbReference type="InterPro" id="IPR036286">
    <property type="entry name" value="LexA/Signal_pep-like_sf"/>
</dbReference>
<dbReference type="GO" id="GO:0004252">
    <property type="term" value="F:serine-type endopeptidase activity"/>
    <property type="evidence" value="ECO:0007669"/>
    <property type="project" value="InterPro"/>
</dbReference>
<dbReference type="InterPro" id="IPR039418">
    <property type="entry name" value="LexA-like"/>
</dbReference>
<keyword evidence="2" id="KW-0378">Hydrolase</keyword>
<evidence type="ECO:0000256" key="3">
    <source>
        <dbReference type="ARBA" id="ARBA00023015"/>
    </source>
</evidence>
<dbReference type="HOGENOM" id="CLU_066192_1_2_5"/>
<dbReference type="PATRIC" id="fig|1123269.5.peg.2913"/>
<accession>W0AC65</accession>
<gene>
    <name evidence="7" type="ORF">NX02_14935</name>
</gene>
<dbReference type="EMBL" id="CP006644">
    <property type="protein sequence ID" value="AHE54671.1"/>
    <property type="molecule type" value="Genomic_DNA"/>
</dbReference>
<keyword evidence="3" id="KW-0805">Transcription regulation</keyword>
<evidence type="ECO:0000259" key="6">
    <source>
        <dbReference type="Pfam" id="PF00717"/>
    </source>
</evidence>
<proteinExistence type="predicted"/>
<dbReference type="RefSeq" id="WP_025292874.1">
    <property type="nucleotide sequence ID" value="NZ_CP006644.1"/>
</dbReference>
<dbReference type="InterPro" id="IPR019756">
    <property type="entry name" value="Pept_S26A_signal_pept_1_Ser-AS"/>
</dbReference>
<protein>
    <recommendedName>
        <fullName evidence="6">Peptidase S24/S26A/S26B/S26C domain-containing protein</fullName>
    </recommendedName>
</protein>
<evidence type="ECO:0000313" key="8">
    <source>
        <dbReference type="Proteomes" id="UP000018851"/>
    </source>
</evidence>
<dbReference type="PANTHER" id="PTHR40661">
    <property type="match status" value="1"/>
</dbReference>
<dbReference type="GO" id="GO:0006508">
    <property type="term" value="P:proteolysis"/>
    <property type="evidence" value="ECO:0007669"/>
    <property type="project" value="UniProtKB-KW"/>
</dbReference>
<dbReference type="PROSITE" id="PS00501">
    <property type="entry name" value="SPASE_I_1"/>
    <property type="match status" value="1"/>
</dbReference>
<sequence>MTDSDPRAALDAAIRARGEDYASLSRMLGRNSAYIQQYIKRGTPRRLGEEERRKLAAYLGVPEAELGGPPDRSATAAPAEQAAGADAQFDVILVPRLAIGASAGPGAIAGEERIRDRMPFPAPWLRQVGSSPAALSVIRVEGDSMLPTLGHGDDILVDAGDAAGRLRDGIYVLRLDEALQVKRLALRPDGGIDVLSDNRHYRDWLGIAADRVGIVGRVLWVGRRL</sequence>
<keyword evidence="4" id="KW-0238">DNA-binding</keyword>
<keyword evidence="1" id="KW-0645">Protease</keyword>
<organism evidence="7 8">
    <name type="scientific">Sphingomonas sanxanigenens DSM 19645 = NX02</name>
    <dbReference type="NCBI Taxonomy" id="1123269"/>
    <lineage>
        <taxon>Bacteria</taxon>
        <taxon>Pseudomonadati</taxon>
        <taxon>Pseudomonadota</taxon>
        <taxon>Alphaproteobacteria</taxon>
        <taxon>Sphingomonadales</taxon>
        <taxon>Sphingomonadaceae</taxon>
        <taxon>Sphingomonas</taxon>
    </lineage>
</organism>
<name>W0AC65_9SPHN</name>
<dbReference type="InterPro" id="IPR015927">
    <property type="entry name" value="Peptidase_S24_S26A/B/C"/>
</dbReference>
<dbReference type="GO" id="GO:0016020">
    <property type="term" value="C:membrane"/>
    <property type="evidence" value="ECO:0007669"/>
    <property type="project" value="InterPro"/>
</dbReference>
<evidence type="ECO:0000256" key="5">
    <source>
        <dbReference type="ARBA" id="ARBA00023163"/>
    </source>
</evidence>
<dbReference type="Proteomes" id="UP000018851">
    <property type="component" value="Chromosome"/>
</dbReference>
<dbReference type="GO" id="GO:0003677">
    <property type="term" value="F:DNA binding"/>
    <property type="evidence" value="ECO:0007669"/>
    <property type="project" value="UniProtKB-KW"/>
</dbReference>
<dbReference type="KEGG" id="ssan:NX02_14935"/>